<dbReference type="InterPro" id="IPR011009">
    <property type="entry name" value="Kinase-like_dom_sf"/>
</dbReference>
<evidence type="ECO:0000313" key="3">
    <source>
        <dbReference type="RefSeq" id="XP_052127105.1"/>
    </source>
</evidence>
<dbReference type="OrthoDB" id="8250698at2759"/>
<accession>A0A9C6X0X1</accession>
<keyword evidence="2" id="KW-1185">Reference proteome</keyword>
<name>A0A9C6X0X1_FRAOC</name>
<evidence type="ECO:0000313" key="2">
    <source>
        <dbReference type="Proteomes" id="UP000504606"/>
    </source>
</evidence>
<gene>
    <name evidence="3" type="primary">LOC127748615</name>
</gene>
<sequence length="398" mass="44083">MSAVVGAPVRQVDADALGAGDNFASAMVRVRVTTDGGEDKRLIVKQLPTARVEDFFPIEKAFNQEGHVYADILPRMQELLDAVGKGSPPLAPRMLHRAVDPDPLLIFEDVSVEGFRMAPRDQGLDEEHLRLVLRNLARWHAAGAVVLDERPELFEDTLRMVCAEHALLIDGMMVKGFARFLQHAERWPDALSRSTAAKLRRLQPDCAERLVAAHRPDPLGGGAFNTCLHGDLWMGNVLFKYDAGGKPVEARFIDFQITTWGSPSSDLTYLMSSVSGEARARRDAMLAEYHAELAACLSAMGARLVPTLDEIKADLRRRGMAEVVHVTASSALILAPHSLGLVWDNLVDVHHGDGPHPRDLALDREPARKVARQFFVEWEREGLLDALLQQQQRAEHAM</sequence>
<dbReference type="InterPro" id="IPR015897">
    <property type="entry name" value="CHK_kinase-like"/>
</dbReference>
<organism evidence="2 3">
    <name type="scientific">Frankliniella occidentalis</name>
    <name type="common">Western flower thrips</name>
    <name type="synonym">Euthrips occidentalis</name>
    <dbReference type="NCBI Taxonomy" id="133901"/>
    <lineage>
        <taxon>Eukaryota</taxon>
        <taxon>Metazoa</taxon>
        <taxon>Ecdysozoa</taxon>
        <taxon>Arthropoda</taxon>
        <taxon>Hexapoda</taxon>
        <taxon>Insecta</taxon>
        <taxon>Pterygota</taxon>
        <taxon>Neoptera</taxon>
        <taxon>Paraneoptera</taxon>
        <taxon>Thysanoptera</taxon>
        <taxon>Terebrantia</taxon>
        <taxon>Thripoidea</taxon>
        <taxon>Thripidae</taxon>
        <taxon>Frankliniella</taxon>
    </lineage>
</organism>
<dbReference type="SMART" id="SM00587">
    <property type="entry name" value="CHK"/>
    <property type="match status" value="1"/>
</dbReference>
<proteinExistence type="predicted"/>
<dbReference type="Gene3D" id="3.90.1200.10">
    <property type="match status" value="1"/>
</dbReference>
<dbReference type="Pfam" id="PF02958">
    <property type="entry name" value="EcKL"/>
    <property type="match status" value="1"/>
</dbReference>
<dbReference type="PANTHER" id="PTHR11012:SF56">
    <property type="entry name" value="CHK KINASE-LIKE DOMAIN-CONTAINING PROTEIN-RELATED"/>
    <property type="match status" value="1"/>
</dbReference>
<reference evidence="3" key="1">
    <citation type="journal article" date="2018" name="Proc. Natl. Acad. Sci. U.S.A.">
        <title>Phylogenomics and the evolution of hemipteroid insects.</title>
        <authorList>
            <person name="Johnson K.P."/>
            <person name="Dietrich C.H."/>
            <person name="Friedrich F."/>
            <person name="Beutel R.G."/>
            <person name="Wipfler B."/>
            <person name="Peters R.S."/>
            <person name="Allen J.M."/>
            <person name="Petersen M."/>
            <person name="Donath A."/>
            <person name="Walden K.K."/>
            <person name="Kozlov A.M."/>
            <person name="Podsiadlowski L."/>
            <person name="Mayer C."/>
            <person name="Meusemann K."/>
            <person name="Vasilikopoulos A."/>
            <person name="Waterhouse R.M."/>
            <person name="Cameron S.L."/>
            <person name="Weirauch C."/>
            <person name="Swanson D.R."/>
            <person name="Percy D.M."/>
            <person name="Hardy N.B."/>
            <person name="Terry I."/>
            <person name="Liu S."/>
            <person name="Zhou X."/>
            <person name="Misof B."/>
            <person name="Robertson H.M."/>
            <person name="Yoshizawa K."/>
        </authorList>
    </citation>
    <scope>NUCLEOTIDE SEQUENCE</scope>
    <source>
        <tissue evidence="3">Whole organism</tissue>
    </source>
</reference>
<protein>
    <submittedName>
        <fullName evidence="3">Uncharacterized protein LOC127748615</fullName>
    </submittedName>
</protein>
<dbReference type="Proteomes" id="UP000504606">
    <property type="component" value="Unplaced"/>
</dbReference>
<dbReference type="RefSeq" id="XP_052127105.1">
    <property type="nucleotide sequence ID" value="XM_052271145.1"/>
</dbReference>
<reference evidence="3" key="2">
    <citation type="submission" date="2025-08" db="UniProtKB">
        <authorList>
            <consortium name="RefSeq"/>
        </authorList>
    </citation>
    <scope>IDENTIFICATION</scope>
    <source>
        <tissue evidence="3">Whole organism</tissue>
    </source>
</reference>
<dbReference type="AlphaFoldDB" id="A0A9C6X0X1"/>
<dbReference type="InterPro" id="IPR004119">
    <property type="entry name" value="EcKL"/>
</dbReference>
<dbReference type="PANTHER" id="PTHR11012">
    <property type="entry name" value="PROTEIN KINASE-LIKE DOMAIN-CONTAINING"/>
    <property type="match status" value="1"/>
</dbReference>
<dbReference type="KEGG" id="foc:127748615"/>
<dbReference type="GeneID" id="127748615"/>
<evidence type="ECO:0000259" key="1">
    <source>
        <dbReference type="SMART" id="SM00587"/>
    </source>
</evidence>
<dbReference type="SUPFAM" id="SSF56112">
    <property type="entry name" value="Protein kinase-like (PK-like)"/>
    <property type="match status" value="1"/>
</dbReference>
<feature type="domain" description="CHK kinase-like" evidence="1">
    <location>
        <begin position="105"/>
        <end position="299"/>
    </location>
</feature>